<dbReference type="PANTHER" id="PTHR33728">
    <property type="entry name" value="CTTNBP 2 AMINO-TERMINAL-LIKE PROTEIN"/>
    <property type="match status" value="1"/>
</dbReference>
<dbReference type="EMBL" id="LR862138">
    <property type="protein sequence ID" value="CAD1818162.1"/>
    <property type="molecule type" value="Genomic_DNA"/>
</dbReference>
<protein>
    <submittedName>
        <fullName evidence="3">Uncharacterized protein</fullName>
    </submittedName>
</protein>
<dbReference type="AlphaFoldDB" id="A0A6V7NHT6"/>
<organism evidence="3">
    <name type="scientific">Ananas comosus var. bracteatus</name>
    <name type="common">red pineapple</name>
    <dbReference type="NCBI Taxonomy" id="296719"/>
    <lineage>
        <taxon>Eukaryota</taxon>
        <taxon>Viridiplantae</taxon>
        <taxon>Streptophyta</taxon>
        <taxon>Embryophyta</taxon>
        <taxon>Tracheophyta</taxon>
        <taxon>Spermatophyta</taxon>
        <taxon>Magnoliopsida</taxon>
        <taxon>Liliopsida</taxon>
        <taxon>Poales</taxon>
        <taxon>Bromeliaceae</taxon>
        <taxon>Bromelioideae</taxon>
        <taxon>Ananas</taxon>
    </lineage>
</organism>
<sequence length="187" mass="21552">MDGFEERSSKPWSGDPTVSEPVDRDASWKDFGTSMNAISFGFAATAILISMFLIMAIFEHLIKPRASFFRPQNDALESIEIGHTRTRAIQKIRNSPTVESKFPPNFSVLMPGSDIQLVLRSPRLFRAREKEYIGLHMITTPFTLHNTLLQVLFDHDRDGLMVSKRGVLYYFVKYEYHRPFSLIEKYA</sequence>
<name>A0A6V7NHT6_ANACO</name>
<evidence type="ECO:0000313" key="3">
    <source>
        <dbReference type="EMBL" id="CAD1818162.1"/>
    </source>
</evidence>
<feature type="transmembrane region" description="Helical" evidence="2">
    <location>
        <begin position="37"/>
        <end position="58"/>
    </location>
</feature>
<accession>A0A6V7NHT6</accession>
<keyword evidence="2" id="KW-0812">Transmembrane</keyword>
<reference evidence="3" key="1">
    <citation type="submission" date="2020-07" db="EMBL/GenBank/DDBJ databases">
        <authorList>
            <person name="Lin J."/>
        </authorList>
    </citation>
    <scope>NUCLEOTIDE SEQUENCE</scope>
</reference>
<evidence type="ECO:0000256" key="2">
    <source>
        <dbReference type="SAM" id="Phobius"/>
    </source>
</evidence>
<keyword evidence="2" id="KW-1133">Transmembrane helix</keyword>
<keyword evidence="2" id="KW-0472">Membrane</keyword>
<feature type="region of interest" description="Disordered" evidence="1">
    <location>
        <begin position="1"/>
        <end position="23"/>
    </location>
</feature>
<gene>
    <name evidence="3" type="ORF">CB5_LOCUS1373</name>
</gene>
<dbReference type="PANTHER" id="PTHR33728:SF3">
    <property type="entry name" value="MULTIDRUG RESISTANCE PROTEIN"/>
    <property type="match status" value="1"/>
</dbReference>
<evidence type="ECO:0000256" key="1">
    <source>
        <dbReference type="SAM" id="MobiDB-lite"/>
    </source>
</evidence>
<proteinExistence type="predicted"/>